<dbReference type="EMBL" id="JAHTBI010000181">
    <property type="protein sequence ID" value="MBV6290509.1"/>
    <property type="molecule type" value="Genomic_DNA"/>
</dbReference>
<dbReference type="AlphaFoldDB" id="A0A9Q3AGJ1"/>
<protein>
    <submittedName>
        <fullName evidence="3">RHS repeat protein</fullName>
    </submittedName>
</protein>
<reference evidence="3" key="1">
    <citation type="journal article" date="2022" name="Int. J. Syst. Evol. Microbiol.">
        <title>Pseudomonas aegrilactucae sp. nov. and Pseudomonas morbosilactucae sp. nov., pathogens causing bacterial rot of lettuce in Japan.</title>
        <authorList>
            <person name="Sawada H."/>
            <person name="Fujikawa T."/>
            <person name="Satou M."/>
        </authorList>
    </citation>
    <scope>NUCLEOTIDE SEQUENCE</scope>
    <source>
        <strain evidence="3">MAFF 301350</strain>
    </source>
</reference>
<feature type="non-terminal residue" evidence="3">
    <location>
        <position position="218"/>
    </location>
</feature>
<evidence type="ECO:0000313" key="3">
    <source>
        <dbReference type="EMBL" id="MBV6290509.1"/>
    </source>
</evidence>
<dbReference type="InterPro" id="IPR045351">
    <property type="entry name" value="DUF6531"/>
</dbReference>
<name>A0A9Q3AGJ1_9PSED</name>
<evidence type="ECO:0000313" key="4">
    <source>
        <dbReference type="Proteomes" id="UP001106592"/>
    </source>
</evidence>
<gene>
    <name evidence="3" type="ORF">KUO17_26440</name>
</gene>
<dbReference type="Pfam" id="PF20148">
    <property type="entry name" value="DUF6531"/>
    <property type="match status" value="1"/>
</dbReference>
<proteinExistence type="predicted"/>
<accession>A0A9Q3AGJ1</accession>
<dbReference type="RefSeq" id="WP_255263820.1">
    <property type="nucleotide sequence ID" value="NZ_JAHTBI010000181.1"/>
</dbReference>
<sequence length="218" mass="24615">EREKGKGELGASEKQHEAVASTSPLPDTCPIPRPPPPAHSGSHISFAIGSEFIIHSDFSLPGPFPIEWQRIYHSRLEQYDQGSLGARWVTPFTTCIDVIGKGLLFHDYDGRSHAFDLPKVEKAKYNAIEDLLLVRSGEDELVICRGFVRKEHYLRVGDRYYLQKVLLQNDAGCMLHYEHRHAGRPVLSDIITFQGDMSDVHRHLGTLIDDHGHITGLW</sequence>
<reference evidence="3" key="2">
    <citation type="journal article" date="2023" name="Plant Pathol.">
        <title>Dismantling and reorganizing Pseudomonas marginalis sensu#lato.</title>
        <authorList>
            <person name="Sawada H."/>
            <person name="Fujikawa T."/>
            <person name="Satou M."/>
        </authorList>
    </citation>
    <scope>NUCLEOTIDE SEQUENCE</scope>
    <source>
        <strain evidence="3">MAFF 301350</strain>
    </source>
</reference>
<feature type="non-terminal residue" evidence="3">
    <location>
        <position position="1"/>
    </location>
</feature>
<dbReference type="Proteomes" id="UP001106592">
    <property type="component" value="Unassembled WGS sequence"/>
</dbReference>
<comment type="caution">
    <text evidence="3">The sequence shown here is derived from an EMBL/GenBank/DDBJ whole genome shotgun (WGS) entry which is preliminary data.</text>
</comment>
<evidence type="ECO:0000259" key="2">
    <source>
        <dbReference type="Pfam" id="PF20148"/>
    </source>
</evidence>
<evidence type="ECO:0000256" key="1">
    <source>
        <dbReference type="SAM" id="MobiDB-lite"/>
    </source>
</evidence>
<organism evidence="3 4">
    <name type="scientific">Pseudomonas aegrilactucae</name>
    <dbReference type="NCBI Taxonomy" id="2854028"/>
    <lineage>
        <taxon>Bacteria</taxon>
        <taxon>Pseudomonadati</taxon>
        <taxon>Pseudomonadota</taxon>
        <taxon>Gammaproteobacteria</taxon>
        <taxon>Pseudomonadales</taxon>
        <taxon>Pseudomonadaceae</taxon>
        <taxon>Pseudomonas</taxon>
    </lineage>
</organism>
<feature type="domain" description="DUF6531" evidence="2">
    <location>
        <begin position="41"/>
        <end position="115"/>
    </location>
</feature>
<keyword evidence="4" id="KW-1185">Reference proteome</keyword>
<feature type="compositionally biased region" description="Pro residues" evidence="1">
    <location>
        <begin position="27"/>
        <end position="38"/>
    </location>
</feature>
<feature type="compositionally biased region" description="Basic and acidic residues" evidence="1">
    <location>
        <begin position="1"/>
        <end position="17"/>
    </location>
</feature>
<feature type="region of interest" description="Disordered" evidence="1">
    <location>
        <begin position="1"/>
        <end position="40"/>
    </location>
</feature>